<accession>A0AAD1VU14</accession>
<evidence type="ECO:0000313" key="2">
    <source>
        <dbReference type="EMBL" id="CAH2251244.1"/>
    </source>
</evidence>
<feature type="region of interest" description="Disordered" evidence="1">
    <location>
        <begin position="1"/>
        <end position="46"/>
    </location>
</feature>
<dbReference type="Proteomes" id="UP001295444">
    <property type="component" value="Chromosome 02"/>
</dbReference>
<protein>
    <submittedName>
        <fullName evidence="2">Uncharacterized protein</fullName>
    </submittedName>
</protein>
<organism evidence="2 3">
    <name type="scientific">Pelobates cultripes</name>
    <name type="common">Western spadefoot toad</name>
    <dbReference type="NCBI Taxonomy" id="61616"/>
    <lineage>
        <taxon>Eukaryota</taxon>
        <taxon>Metazoa</taxon>
        <taxon>Chordata</taxon>
        <taxon>Craniata</taxon>
        <taxon>Vertebrata</taxon>
        <taxon>Euteleostomi</taxon>
        <taxon>Amphibia</taxon>
        <taxon>Batrachia</taxon>
        <taxon>Anura</taxon>
        <taxon>Pelobatoidea</taxon>
        <taxon>Pelobatidae</taxon>
        <taxon>Pelobates</taxon>
    </lineage>
</organism>
<gene>
    <name evidence="2" type="ORF">PECUL_23A001721</name>
</gene>
<dbReference type="EMBL" id="OW240913">
    <property type="protein sequence ID" value="CAH2251244.1"/>
    <property type="molecule type" value="Genomic_DNA"/>
</dbReference>
<sequence>MSADHESEPGPTSSEPTPERQRDSHQPQPLREPQAKEDDLAPATKCDTMQLIREIKQMFDTDMNMARMEIKAVTFRVQATE</sequence>
<evidence type="ECO:0000256" key="1">
    <source>
        <dbReference type="SAM" id="MobiDB-lite"/>
    </source>
</evidence>
<reference evidence="2" key="1">
    <citation type="submission" date="2022-03" db="EMBL/GenBank/DDBJ databases">
        <authorList>
            <person name="Alioto T."/>
            <person name="Alioto T."/>
            <person name="Gomez Garrido J."/>
        </authorList>
    </citation>
    <scope>NUCLEOTIDE SEQUENCE</scope>
</reference>
<keyword evidence="3" id="KW-1185">Reference proteome</keyword>
<dbReference type="AlphaFoldDB" id="A0AAD1VU14"/>
<proteinExistence type="predicted"/>
<name>A0AAD1VU14_PELCU</name>
<evidence type="ECO:0000313" key="3">
    <source>
        <dbReference type="Proteomes" id="UP001295444"/>
    </source>
</evidence>